<evidence type="ECO:0000259" key="1">
    <source>
        <dbReference type="Pfam" id="PF05050"/>
    </source>
</evidence>
<dbReference type="GO" id="GO:0008168">
    <property type="term" value="F:methyltransferase activity"/>
    <property type="evidence" value="ECO:0007669"/>
    <property type="project" value="UniProtKB-KW"/>
</dbReference>
<protein>
    <submittedName>
        <fullName evidence="2">Methyltransferase, FkbM family</fullName>
    </submittedName>
</protein>
<dbReference type="InterPro" id="IPR006342">
    <property type="entry name" value="FkbM_mtfrase"/>
</dbReference>
<dbReference type="NCBIfam" id="TIGR01444">
    <property type="entry name" value="fkbM_fam"/>
    <property type="match status" value="1"/>
</dbReference>
<dbReference type="EMBL" id="FRBY01000005">
    <property type="protein sequence ID" value="SHM60791.1"/>
    <property type="molecule type" value="Genomic_DNA"/>
</dbReference>
<dbReference type="SUPFAM" id="SSF53335">
    <property type="entry name" value="S-adenosyl-L-methionine-dependent methyltransferases"/>
    <property type="match status" value="1"/>
</dbReference>
<proteinExistence type="predicted"/>
<name>A0A1M7K6I5_9FLAO</name>
<evidence type="ECO:0000313" key="2">
    <source>
        <dbReference type="EMBL" id="SHM60791.1"/>
    </source>
</evidence>
<feature type="domain" description="Methyltransferase FkbM" evidence="1">
    <location>
        <begin position="88"/>
        <end position="250"/>
    </location>
</feature>
<reference evidence="3" key="1">
    <citation type="submission" date="2016-11" db="EMBL/GenBank/DDBJ databases">
        <authorList>
            <person name="Varghese N."/>
            <person name="Submissions S."/>
        </authorList>
    </citation>
    <scope>NUCLEOTIDE SEQUENCE [LARGE SCALE GENOMIC DNA]</scope>
    <source>
        <strain evidence="3">DSM 1811</strain>
    </source>
</reference>
<dbReference type="Pfam" id="PF05050">
    <property type="entry name" value="Methyltransf_21"/>
    <property type="match status" value="1"/>
</dbReference>
<keyword evidence="2" id="KW-0489">Methyltransferase</keyword>
<dbReference type="Gene3D" id="3.40.50.150">
    <property type="entry name" value="Vaccinia Virus protein VP39"/>
    <property type="match status" value="1"/>
</dbReference>
<dbReference type="PANTHER" id="PTHR34203">
    <property type="entry name" value="METHYLTRANSFERASE, FKBM FAMILY PROTEIN"/>
    <property type="match status" value="1"/>
</dbReference>
<dbReference type="STRING" id="29534.SAMN05444366_3665"/>
<sequence length="308" mass="35343">MNKFSTARMACKYLPPIVSQIVRTKIISIEEGERLSLSFKRKAFTGGFFIGNTDDFHALKFGVHGFFDWRNIILVNEIFRYQKGDIIEVGANIGTETVSLADIAKKNSVNVIAFEPVPKNCEFLFILKKENDFHNLRIINKLVAEQKGVSFFNIPKGNNSGSGYICSENTENKGDSFEVTTLDNEFEKDKKCTVVLIDVEGFEYQVLQGGLNLLKKDKPFLIIEVNRNYLEKRGGISIEKLQLFLTSLDYIPFYIDKLGIHKVDITNFFVKKNKNWICIPKEKMHLKKKLSNSIFFNAFNPFISHRII</sequence>
<evidence type="ECO:0000313" key="3">
    <source>
        <dbReference type="Proteomes" id="UP000184121"/>
    </source>
</evidence>
<dbReference type="GO" id="GO:0032259">
    <property type="term" value="P:methylation"/>
    <property type="evidence" value="ECO:0007669"/>
    <property type="project" value="UniProtKB-KW"/>
</dbReference>
<dbReference type="Proteomes" id="UP000184121">
    <property type="component" value="Unassembled WGS sequence"/>
</dbReference>
<gene>
    <name evidence="2" type="ORF">SAMN05444366_3665</name>
</gene>
<dbReference type="AlphaFoldDB" id="A0A1M7K6I5"/>
<dbReference type="InterPro" id="IPR052514">
    <property type="entry name" value="SAM-dependent_MTase"/>
</dbReference>
<dbReference type="OrthoDB" id="9812600at2"/>
<keyword evidence="3" id="KW-1185">Reference proteome</keyword>
<organism evidence="2 3">
    <name type="scientific">Flavobacterium saccharophilum</name>
    <dbReference type="NCBI Taxonomy" id="29534"/>
    <lineage>
        <taxon>Bacteria</taxon>
        <taxon>Pseudomonadati</taxon>
        <taxon>Bacteroidota</taxon>
        <taxon>Flavobacteriia</taxon>
        <taxon>Flavobacteriales</taxon>
        <taxon>Flavobacteriaceae</taxon>
        <taxon>Flavobacterium</taxon>
    </lineage>
</organism>
<dbReference type="RefSeq" id="WP_072974703.1">
    <property type="nucleotide sequence ID" value="NZ_FRBY01000005.1"/>
</dbReference>
<dbReference type="PANTHER" id="PTHR34203:SF15">
    <property type="entry name" value="SLL1173 PROTEIN"/>
    <property type="match status" value="1"/>
</dbReference>
<dbReference type="InterPro" id="IPR029063">
    <property type="entry name" value="SAM-dependent_MTases_sf"/>
</dbReference>
<keyword evidence="2" id="KW-0808">Transferase</keyword>
<accession>A0A1M7K6I5</accession>